<gene>
    <name evidence="2" type="ORF">WN944_001651</name>
</gene>
<accession>A0AAP0MF27</accession>
<sequence length="83" mass="9395">MYLLLLLPSLTNDQELQACENMVNLSYCRPLLTVSIGWRTCTSTFGPQTTIFGEWQWCFIYVLVCGGMVLFLYLASGKMVTVT</sequence>
<protein>
    <submittedName>
        <fullName evidence="2">Uncharacterized protein</fullName>
    </submittedName>
</protein>
<keyword evidence="3" id="KW-1185">Reference proteome</keyword>
<evidence type="ECO:0000313" key="3">
    <source>
        <dbReference type="Proteomes" id="UP001428341"/>
    </source>
</evidence>
<evidence type="ECO:0000256" key="1">
    <source>
        <dbReference type="SAM" id="Phobius"/>
    </source>
</evidence>
<reference evidence="2 3" key="1">
    <citation type="submission" date="2024-05" db="EMBL/GenBank/DDBJ databases">
        <title>Haplotype-resolved chromosome-level genome assembly of Huyou (Citrus changshanensis).</title>
        <authorList>
            <person name="Miao C."/>
            <person name="Chen W."/>
            <person name="Wu Y."/>
            <person name="Wang L."/>
            <person name="Zhao S."/>
            <person name="Grierson D."/>
            <person name="Xu C."/>
            <person name="Chen K."/>
        </authorList>
    </citation>
    <scope>NUCLEOTIDE SEQUENCE [LARGE SCALE GENOMIC DNA]</scope>
    <source>
        <strain evidence="2">01-14</strain>
        <tissue evidence="2">Leaf</tissue>
    </source>
</reference>
<proteinExistence type="predicted"/>
<organism evidence="2 3">
    <name type="scientific">Citrus x changshan-huyou</name>
    <dbReference type="NCBI Taxonomy" id="2935761"/>
    <lineage>
        <taxon>Eukaryota</taxon>
        <taxon>Viridiplantae</taxon>
        <taxon>Streptophyta</taxon>
        <taxon>Embryophyta</taxon>
        <taxon>Tracheophyta</taxon>
        <taxon>Spermatophyta</taxon>
        <taxon>Magnoliopsida</taxon>
        <taxon>eudicotyledons</taxon>
        <taxon>Gunneridae</taxon>
        <taxon>Pentapetalae</taxon>
        <taxon>rosids</taxon>
        <taxon>malvids</taxon>
        <taxon>Sapindales</taxon>
        <taxon>Rutaceae</taxon>
        <taxon>Aurantioideae</taxon>
        <taxon>Citrus</taxon>
    </lineage>
</organism>
<dbReference type="AlphaFoldDB" id="A0AAP0MF27"/>
<name>A0AAP0MF27_9ROSI</name>
<keyword evidence="1" id="KW-1133">Transmembrane helix</keyword>
<feature type="transmembrane region" description="Helical" evidence="1">
    <location>
        <begin position="54"/>
        <end position="75"/>
    </location>
</feature>
<comment type="caution">
    <text evidence="2">The sequence shown here is derived from an EMBL/GenBank/DDBJ whole genome shotgun (WGS) entry which is preliminary data.</text>
</comment>
<evidence type="ECO:0000313" key="2">
    <source>
        <dbReference type="EMBL" id="KAK9209287.1"/>
    </source>
</evidence>
<keyword evidence="1" id="KW-0472">Membrane</keyword>
<keyword evidence="1" id="KW-0812">Transmembrane</keyword>
<dbReference type="Proteomes" id="UP001428341">
    <property type="component" value="Unassembled WGS sequence"/>
</dbReference>
<dbReference type="EMBL" id="JBCGBO010000004">
    <property type="protein sequence ID" value="KAK9209287.1"/>
    <property type="molecule type" value="Genomic_DNA"/>
</dbReference>